<dbReference type="AlphaFoldDB" id="A0A166SG60"/>
<proteinExistence type="predicted"/>
<name>A0A166SG60_9CLOT</name>
<organism evidence="1 2">
    <name type="scientific">Clostridium ljungdahlii</name>
    <dbReference type="NCBI Taxonomy" id="1538"/>
    <lineage>
        <taxon>Bacteria</taxon>
        <taxon>Bacillati</taxon>
        <taxon>Bacillota</taxon>
        <taxon>Clostridia</taxon>
        <taxon>Eubacteriales</taxon>
        <taxon>Clostridiaceae</taxon>
        <taxon>Clostridium</taxon>
    </lineage>
</organism>
<accession>A0A166SG60</accession>
<dbReference type="Pfam" id="PF12669">
    <property type="entry name" value="FeoB_associated"/>
    <property type="match status" value="1"/>
</dbReference>
<dbReference type="PATRIC" id="fig|1538.10.peg.723"/>
<dbReference type="EMBL" id="LITT01000002">
    <property type="protein sequence ID" value="OAA92150.1"/>
    <property type="molecule type" value="Genomic_DNA"/>
</dbReference>
<sequence length="53" mass="5867">MLEIIVTIIIAGTALYILYRNIKNKAKGKCDCGSCAGSKCPYHTKDCNNIKKF</sequence>
<protein>
    <submittedName>
        <fullName evidence="1">Virus attachment protein p12 family protein</fullName>
    </submittedName>
</protein>
<dbReference type="Proteomes" id="UP000077407">
    <property type="component" value="Unassembled WGS sequence"/>
</dbReference>
<evidence type="ECO:0000313" key="1">
    <source>
        <dbReference type="EMBL" id="OAA92150.1"/>
    </source>
</evidence>
<comment type="caution">
    <text evidence="1">The sequence shown here is derived from an EMBL/GenBank/DDBJ whole genome shotgun (WGS) entry which is preliminary data.</text>
</comment>
<gene>
    <name evidence="1" type="ORF">WY13_00239</name>
</gene>
<reference evidence="1 2" key="1">
    <citation type="journal article" date="2015" name="Biotechnol. Bioeng.">
        <title>Genome sequence and phenotypic characterization of Caulobacter segnis.</title>
        <authorList>
            <person name="Patel S."/>
            <person name="Fletcher B."/>
            <person name="Scott D.C."/>
            <person name="Ely B."/>
        </authorList>
    </citation>
    <scope>NUCLEOTIDE SEQUENCE [LARGE SCALE GENOMIC DNA]</scope>
    <source>
        <strain evidence="1 2">ERI-2</strain>
    </source>
</reference>
<evidence type="ECO:0000313" key="2">
    <source>
        <dbReference type="Proteomes" id="UP000077407"/>
    </source>
</evidence>
<dbReference type="RefSeq" id="WP_082848338.1">
    <property type="nucleotide sequence ID" value="NZ_LITT01000002.1"/>
</dbReference>
<dbReference type="OrthoDB" id="1929574at2"/>